<evidence type="ECO:0000313" key="3">
    <source>
        <dbReference type="Proteomes" id="UP000186216"/>
    </source>
</evidence>
<dbReference type="RefSeq" id="WP_141225899.1">
    <property type="nucleotide sequence ID" value="NZ_CP067140.1"/>
</dbReference>
<dbReference type="EMBL" id="FTOU01000015">
    <property type="protein sequence ID" value="SIT06116.1"/>
    <property type="molecule type" value="Genomic_DNA"/>
</dbReference>
<evidence type="ECO:0000313" key="1">
    <source>
        <dbReference type="EMBL" id="SIT06116.1"/>
    </source>
</evidence>
<dbReference type="EMBL" id="CP067140">
    <property type="protein sequence ID" value="WCR03933.1"/>
    <property type="molecule type" value="Genomic_DNA"/>
</dbReference>
<accession>A0AA45W721</accession>
<reference evidence="2 4" key="2">
    <citation type="submission" date="2021-01" db="EMBL/GenBank/DDBJ databases">
        <title>Biogeographic distribution of Paracoccus.</title>
        <authorList>
            <person name="Hollensteiner J."/>
            <person name="Leineberger J."/>
            <person name="Brinkhoff T."/>
            <person name="Daniel R."/>
        </authorList>
    </citation>
    <scope>NUCLEOTIDE SEQUENCE [LARGE SCALE GENOMIC DNA]</scope>
    <source>
        <strain evidence="2 4">DSM 18447</strain>
    </source>
</reference>
<dbReference type="Proteomes" id="UP000186216">
    <property type="component" value="Unassembled WGS sequence"/>
</dbReference>
<dbReference type="AlphaFoldDB" id="A0AA45W721"/>
<name>A0AA45W721_9RHOB</name>
<reference evidence="1 3" key="1">
    <citation type="submission" date="2017-01" db="EMBL/GenBank/DDBJ databases">
        <authorList>
            <person name="Varghese N."/>
            <person name="Submissions S."/>
        </authorList>
    </citation>
    <scope>NUCLEOTIDE SEQUENCE [LARGE SCALE GENOMIC DNA]</scope>
    <source>
        <strain evidence="1 3">DSM 18447</strain>
    </source>
</reference>
<evidence type="ECO:0000313" key="4">
    <source>
        <dbReference type="Proteomes" id="UP001215549"/>
    </source>
</evidence>
<protein>
    <submittedName>
        <fullName evidence="1">Uncharacterized protein</fullName>
    </submittedName>
</protein>
<sequence length="395" mass="44271">MGEWTFNREPDGSIREQTITPKDVLFEFDEPLIFRSDVGVLDCLLNKVSSRQETSYYLACETNDLTINALRHGRISVLGAFNSNNFWIFGTNPHGAIEAYWRLSADEVPTKFKPEAGVPLYHWMDSAPDTLAQATALFSIKFRGKNLKQNSIALGQMKGLIDKSFSTVRALLTPIELMHSKSSTLDFDCEIALSSFLISIHEPLVNMSSVRRRKDLESLSKEDIEADVRKMSFLLAEKLGQFSLAAKGEGALADYMAKNLAVTSALSQILPEEGGFFNSVEVNVLSNGVIKSIVFDEEDATQIYAALHDIENKQVKDSGKIVGGSEKSRTVRIMSVRGKQVTCHFEPDTFSLVAPDGKLDLSRYIHIYGILEQRPRVDRMEVEHFEFYDPRNIVA</sequence>
<proteinExistence type="predicted"/>
<gene>
    <name evidence="2" type="ORF">JHX88_04020</name>
    <name evidence="1" type="ORF">SAMN05421772_11519</name>
</gene>
<organism evidence="1 3">
    <name type="scientific">Paracoccus saliphilus</name>
    <dbReference type="NCBI Taxonomy" id="405559"/>
    <lineage>
        <taxon>Bacteria</taxon>
        <taxon>Pseudomonadati</taxon>
        <taxon>Pseudomonadota</taxon>
        <taxon>Alphaproteobacteria</taxon>
        <taxon>Rhodobacterales</taxon>
        <taxon>Paracoccaceae</taxon>
        <taxon>Paracoccus</taxon>
    </lineage>
</organism>
<keyword evidence="4" id="KW-1185">Reference proteome</keyword>
<evidence type="ECO:0000313" key="2">
    <source>
        <dbReference type="EMBL" id="WCR03933.1"/>
    </source>
</evidence>
<dbReference type="Proteomes" id="UP001215549">
    <property type="component" value="Chromosome"/>
</dbReference>